<dbReference type="Gene3D" id="2.60.120.1440">
    <property type="match status" value="1"/>
</dbReference>
<evidence type="ECO:0000256" key="1">
    <source>
        <dbReference type="SAM" id="Phobius"/>
    </source>
</evidence>
<reference evidence="4 5" key="1">
    <citation type="submission" date="2019-01" db="EMBL/GenBank/DDBJ databases">
        <title>Ancylomarina salipaludis sp. nov., isolated from a salt marsh.</title>
        <authorList>
            <person name="Yoon J.-H."/>
        </authorList>
    </citation>
    <scope>NUCLEOTIDE SEQUENCE [LARGE SCALE GENOMIC DNA]</scope>
    <source>
        <strain evidence="4 5">SHSM-M15</strain>
    </source>
</reference>
<dbReference type="GO" id="GO:0016989">
    <property type="term" value="F:sigma factor antagonist activity"/>
    <property type="evidence" value="ECO:0007669"/>
    <property type="project" value="TreeGrafter"/>
</dbReference>
<accession>A0A4Q1JJP0</accession>
<dbReference type="Proteomes" id="UP000289703">
    <property type="component" value="Unassembled WGS sequence"/>
</dbReference>
<dbReference type="InterPro" id="IPR012373">
    <property type="entry name" value="Ferrdict_sens_TM"/>
</dbReference>
<evidence type="ECO:0000313" key="4">
    <source>
        <dbReference type="EMBL" id="RXQ91493.1"/>
    </source>
</evidence>
<dbReference type="FunFam" id="2.60.120.1440:FF:000001">
    <property type="entry name" value="Putative anti-sigma factor"/>
    <property type="match status" value="1"/>
</dbReference>
<keyword evidence="1" id="KW-0472">Membrane</keyword>
<dbReference type="PANTHER" id="PTHR30273">
    <property type="entry name" value="PERIPLASMIC SIGNAL SENSOR AND SIGMA FACTOR ACTIVATOR FECR-RELATED"/>
    <property type="match status" value="1"/>
</dbReference>
<evidence type="ECO:0000313" key="5">
    <source>
        <dbReference type="Proteomes" id="UP000289703"/>
    </source>
</evidence>
<protein>
    <submittedName>
        <fullName evidence="4">FecR family protein</fullName>
    </submittedName>
</protein>
<dbReference type="Gene3D" id="3.55.50.30">
    <property type="match status" value="1"/>
</dbReference>
<evidence type="ECO:0000259" key="2">
    <source>
        <dbReference type="Pfam" id="PF04773"/>
    </source>
</evidence>
<dbReference type="Pfam" id="PF16344">
    <property type="entry name" value="FecR_C"/>
    <property type="match status" value="1"/>
</dbReference>
<keyword evidence="1" id="KW-1133">Transmembrane helix</keyword>
<dbReference type="PANTHER" id="PTHR30273:SF2">
    <property type="entry name" value="PROTEIN FECR"/>
    <property type="match status" value="1"/>
</dbReference>
<dbReference type="AlphaFoldDB" id="A0A4Q1JJP0"/>
<dbReference type="InterPro" id="IPR032508">
    <property type="entry name" value="FecR_C"/>
</dbReference>
<dbReference type="Pfam" id="PF04773">
    <property type="entry name" value="FecR"/>
    <property type="match status" value="1"/>
</dbReference>
<name>A0A4Q1JJP0_9BACT</name>
<feature type="domain" description="Protein FecR C-terminal" evidence="3">
    <location>
        <begin position="321"/>
        <end position="389"/>
    </location>
</feature>
<evidence type="ECO:0000259" key="3">
    <source>
        <dbReference type="Pfam" id="PF16344"/>
    </source>
</evidence>
<comment type="caution">
    <text evidence="4">The sequence shown here is derived from an EMBL/GenBank/DDBJ whole genome shotgun (WGS) entry which is preliminary data.</text>
</comment>
<keyword evidence="5" id="KW-1185">Reference proteome</keyword>
<dbReference type="OrthoDB" id="1096341at2"/>
<gene>
    <name evidence="4" type="ORF">EO244_12135</name>
</gene>
<dbReference type="EMBL" id="SAXA01000011">
    <property type="protein sequence ID" value="RXQ91493.1"/>
    <property type="molecule type" value="Genomic_DNA"/>
</dbReference>
<keyword evidence="1" id="KW-0812">Transmembrane</keyword>
<feature type="transmembrane region" description="Helical" evidence="1">
    <location>
        <begin position="84"/>
        <end position="106"/>
    </location>
</feature>
<feature type="domain" description="FecR protein" evidence="2">
    <location>
        <begin position="183"/>
        <end position="278"/>
    </location>
</feature>
<dbReference type="InterPro" id="IPR006860">
    <property type="entry name" value="FecR"/>
</dbReference>
<sequence length="392" mass="45096">MKLQEEDIINLTIDYFRGELSDIQKKDLDDFLLEKEDNISLFNCYCNLYYKGRSIAFYNQVDKQKAWDHIASSITKQKAKPRKLYAWLPYVAALFIIALVSSLVLMNQVEKIDFSKDYNFAEFAPTGSKDAILTLADGIKVNLKDASEQLLSEKDGTQISKDSANNLVYLSQPTEKNELLYNTIDVPRGGEYSLTLSDGTKVWLNAETKLRYPVKFNGHKRDVYLTGEAYFEVAHNQHASFVVHTHDSKVKVLGTKFNVSGYDDQDFIVTTLIEGSVQINNLNRIEILKPGYQSTIIRGKDPIVIKEVDTNLYTSWVSGVYEFENVELEYIMTQLGRWYDVEFFFSGEEYKHIRFTGAFKKENSFEYALNMIERIADVDFAIKGKYIIVGRQ</sequence>
<organism evidence="4 5">
    <name type="scientific">Ancylomarina salipaludis</name>
    <dbReference type="NCBI Taxonomy" id="2501299"/>
    <lineage>
        <taxon>Bacteria</taxon>
        <taxon>Pseudomonadati</taxon>
        <taxon>Bacteroidota</taxon>
        <taxon>Bacteroidia</taxon>
        <taxon>Marinilabiliales</taxon>
        <taxon>Marinifilaceae</taxon>
        <taxon>Ancylomarina</taxon>
    </lineage>
</organism>
<dbReference type="RefSeq" id="WP_129254945.1">
    <property type="nucleotide sequence ID" value="NZ_SAXA01000011.1"/>
</dbReference>
<proteinExistence type="predicted"/>